<evidence type="ECO:0000313" key="3">
    <source>
        <dbReference type="Proteomes" id="UP000460287"/>
    </source>
</evidence>
<evidence type="ECO:0000259" key="1">
    <source>
        <dbReference type="Pfam" id="PF04389"/>
    </source>
</evidence>
<dbReference type="Proteomes" id="UP000460287">
    <property type="component" value="Unassembled WGS sequence"/>
</dbReference>
<dbReference type="SUPFAM" id="SSF53187">
    <property type="entry name" value="Zn-dependent exopeptidases"/>
    <property type="match status" value="1"/>
</dbReference>
<feature type="domain" description="Peptidase M28" evidence="1">
    <location>
        <begin position="98"/>
        <end position="308"/>
    </location>
</feature>
<dbReference type="InterPro" id="IPR007484">
    <property type="entry name" value="Peptidase_M28"/>
</dbReference>
<comment type="caution">
    <text evidence="2">The sequence shown here is derived from an EMBL/GenBank/DDBJ whole genome shotgun (WGS) entry which is preliminary data.</text>
</comment>
<evidence type="ECO:0000313" key="2">
    <source>
        <dbReference type="EMBL" id="MSR92434.1"/>
    </source>
</evidence>
<accession>A0A7X2N0H5</accession>
<organism evidence="2 3">
    <name type="scientific">Inconstantimicrobium porci</name>
    <dbReference type="NCBI Taxonomy" id="2652291"/>
    <lineage>
        <taxon>Bacteria</taxon>
        <taxon>Bacillati</taxon>
        <taxon>Bacillota</taxon>
        <taxon>Clostridia</taxon>
        <taxon>Eubacteriales</taxon>
        <taxon>Clostridiaceae</taxon>
        <taxon>Inconstantimicrobium</taxon>
    </lineage>
</organism>
<reference evidence="2 3" key="1">
    <citation type="submission" date="2019-08" db="EMBL/GenBank/DDBJ databases">
        <title>In-depth cultivation of the pig gut microbiome towards novel bacterial diversity and tailored functional studies.</title>
        <authorList>
            <person name="Wylensek D."/>
            <person name="Hitch T.C.A."/>
            <person name="Clavel T."/>
        </authorList>
    </citation>
    <scope>NUCLEOTIDE SEQUENCE [LARGE SCALE GENOMIC DNA]</scope>
    <source>
        <strain evidence="2 3">WCA-383-APC-5B</strain>
    </source>
</reference>
<dbReference type="AlphaFoldDB" id="A0A7X2N0H5"/>
<name>A0A7X2N0H5_9CLOT</name>
<keyword evidence="3" id="KW-1185">Reference proteome</keyword>
<dbReference type="Pfam" id="PF04389">
    <property type="entry name" value="Peptidase_M28"/>
    <property type="match status" value="1"/>
</dbReference>
<sequence>MKKKINWVIVLASLMFILATLTFGWSYKKEDIVWTADESINKSIEKNINKFSDELEIRNIKNIDNLNKAKDYIANELEECGFEVTVQEFECQGKTVANVIGRKKGTKKSDSKIVLCTNYDSNIKKGVDAQNSGITALLSIAEQMKGKESNRDIEVTAFVNLQRDKENSEFPGSSVYIDKLKKQNEKVAGVIVIDSIGRYSEEILTQRYPFNGINNPNRGNYVAVISDKNSASLNNDISGGMKKISNFPVLTKTSNIVLEKQKSAAKLFWENNYNAVILTDTGIYRSDDINTKEDTKEKINYKYMAQVMNNLTGAVLNY</sequence>
<proteinExistence type="predicted"/>
<dbReference type="RefSeq" id="WP_154532332.1">
    <property type="nucleotide sequence ID" value="NZ_VULX01000031.1"/>
</dbReference>
<protein>
    <submittedName>
        <fullName evidence="2">M28 family peptidase</fullName>
    </submittedName>
</protein>
<dbReference type="EMBL" id="VULX01000031">
    <property type="protein sequence ID" value="MSR92434.1"/>
    <property type="molecule type" value="Genomic_DNA"/>
</dbReference>
<dbReference type="Gene3D" id="3.40.630.10">
    <property type="entry name" value="Zn peptidases"/>
    <property type="match status" value="1"/>
</dbReference>
<gene>
    <name evidence="2" type="ORF">FYJ33_13790</name>
</gene>